<dbReference type="Proteomes" id="UP000319908">
    <property type="component" value="Unassembled WGS sequence"/>
</dbReference>
<dbReference type="EMBL" id="SJPU01000001">
    <property type="protein sequence ID" value="TWU19554.1"/>
    <property type="molecule type" value="Genomic_DNA"/>
</dbReference>
<keyword evidence="5" id="KW-1185">Reference proteome</keyword>
<dbReference type="InterPro" id="IPR024455">
    <property type="entry name" value="Phage_capsid"/>
</dbReference>
<comment type="caution">
    <text evidence="4">The sequence shown here is derived from an EMBL/GenBank/DDBJ whole genome shotgun (WGS) entry which is preliminary data.</text>
</comment>
<dbReference type="SUPFAM" id="SSF56563">
    <property type="entry name" value="Major capsid protein gp5"/>
    <property type="match status" value="1"/>
</dbReference>
<evidence type="ECO:0000259" key="3">
    <source>
        <dbReference type="Pfam" id="PF05065"/>
    </source>
</evidence>
<evidence type="ECO:0000256" key="1">
    <source>
        <dbReference type="ARBA" id="ARBA00004328"/>
    </source>
</evidence>
<dbReference type="Pfam" id="PF05065">
    <property type="entry name" value="Phage_capsid"/>
    <property type="match status" value="1"/>
</dbReference>
<dbReference type="Gene3D" id="3.30.2320.10">
    <property type="entry name" value="hypothetical protein PF0899 domain"/>
    <property type="match status" value="1"/>
</dbReference>
<feature type="domain" description="Phage capsid-like C-terminal" evidence="3">
    <location>
        <begin position="240"/>
        <end position="483"/>
    </location>
</feature>
<feature type="region of interest" description="Disordered" evidence="2">
    <location>
        <begin position="470"/>
        <end position="496"/>
    </location>
</feature>
<dbReference type="RefSeq" id="WP_146406337.1">
    <property type="nucleotide sequence ID" value="NZ_SJPU01000001.1"/>
</dbReference>
<dbReference type="AlphaFoldDB" id="A0A5C6C8B0"/>
<dbReference type="InterPro" id="IPR054612">
    <property type="entry name" value="Phage_capsid-like_C"/>
</dbReference>
<gene>
    <name evidence="4" type="ORF">Poly21_17280</name>
</gene>
<accession>A0A5C6C8B0</accession>
<sequence>MAKLQELREKREKIRAAIEETRTTINGRKENADYKGPAITPEERSAFDKKKAEYLAVQAEIKAEEGASEVEQFLTETAQHEERTRRGPNGRHDPTADDPLFAGSSRTFGDAFENRDSMRQHAIQENRRALAMQSWGVLAGGGSLTTEQRQAVHDTGFDLAGDITIPCLPTEQLQELRQIASRWDKEQRAEIVNRRIGGLVQEARAVAAVAGTSDYANLAPQVATVALERAMITIGGLVNAADVMVTATGARMAWPTMDDTSNEGKQIDEVTPQSLDGAKPTTGQLVLASYEFWSDFIRAGNVTMRDSPTAFVAAIAAMIGERIGRAVNRKATTGNGAGTLKGIEHQLPVGFEMATATTYAWSDLYKVKYSVDQIHRAVASWMMNDEVLVELMVLTDDNGRPILIEPNDGALPRLLNRPVVTNNHMVAHGTAEPTRPRAIFGDLMKYKLRFVGDVRTQKYSERFGEYDQTGFDGKRGADGGLLNAGTPPVKGYTPAP</sequence>
<comment type="subcellular location">
    <subcellularLocation>
        <location evidence="1">Virion</location>
    </subcellularLocation>
</comment>
<organism evidence="4 5">
    <name type="scientific">Allorhodopirellula heiligendammensis</name>
    <dbReference type="NCBI Taxonomy" id="2714739"/>
    <lineage>
        <taxon>Bacteria</taxon>
        <taxon>Pseudomonadati</taxon>
        <taxon>Planctomycetota</taxon>
        <taxon>Planctomycetia</taxon>
        <taxon>Pirellulales</taxon>
        <taxon>Pirellulaceae</taxon>
        <taxon>Allorhodopirellula</taxon>
    </lineage>
</organism>
<evidence type="ECO:0000256" key="2">
    <source>
        <dbReference type="SAM" id="MobiDB-lite"/>
    </source>
</evidence>
<evidence type="ECO:0000313" key="4">
    <source>
        <dbReference type="EMBL" id="TWU19554.1"/>
    </source>
</evidence>
<reference evidence="4 5" key="1">
    <citation type="journal article" date="2020" name="Antonie Van Leeuwenhoek">
        <title>Rhodopirellula heiligendammensis sp. nov., Rhodopirellula pilleata sp. nov., and Rhodopirellula solitaria sp. nov. isolated from natural or artificial marine surfaces in Northern Germany and California, USA, and emended description of the genus Rhodopirellula.</title>
        <authorList>
            <person name="Kallscheuer N."/>
            <person name="Wiegand S."/>
            <person name="Jogler M."/>
            <person name="Boedeker C."/>
            <person name="Peeters S.H."/>
            <person name="Rast P."/>
            <person name="Heuer A."/>
            <person name="Jetten M.S.M."/>
            <person name="Rohde M."/>
            <person name="Jogler C."/>
        </authorList>
    </citation>
    <scope>NUCLEOTIDE SEQUENCE [LARGE SCALE GENOMIC DNA]</scope>
    <source>
        <strain evidence="4 5">Poly21</strain>
    </source>
</reference>
<proteinExistence type="predicted"/>
<feature type="compositionally biased region" description="Basic and acidic residues" evidence="2">
    <location>
        <begin position="78"/>
        <end position="95"/>
    </location>
</feature>
<dbReference type="NCBIfam" id="TIGR01554">
    <property type="entry name" value="major_cap_HK97"/>
    <property type="match status" value="1"/>
</dbReference>
<dbReference type="OrthoDB" id="9806592at2"/>
<evidence type="ECO:0000313" key="5">
    <source>
        <dbReference type="Proteomes" id="UP000319908"/>
    </source>
</evidence>
<name>A0A5C6C8B0_9BACT</name>
<feature type="region of interest" description="Disordered" evidence="2">
    <location>
        <begin position="78"/>
        <end position="103"/>
    </location>
</feature>
<protein>
    <submittedName>
        <fullName evidence="4">Phage capsid family protein</fullName>
    </submittedName>
</protein>